<dbReference type="GO" id="GO:0000287">
    <property type="term" value="F:magnesium ion binding"/>
    <property type="evidence" value="ECO:0007669"/>
    <property type="project" value="InterPro"/>
</dbReference>
<keyword evidence="5" id="KW-0418">Kinase</keyword>
<evidence type="ECO:0000313" key="11">
    <source>
        <dbReference type="Proteomes" id="UP001238163"/>
    </source>
</evidence>
<feature type="domain" description="Phosphoribosyltransferase" evidence="8">
    <location>
        <begin position="208"/>
        <end position="318"/>
    </location>
</feature>
<keyword evidence="2 10" id="KW-0808">Transferase</keyword>
<accession>A0AAE4AP41</accession>
<dbReference type="RefSeq" id="WP_307261019.1">
    <property type="nucleotide sequence ID" value="NZ_JAUSVL010000001.1"/>
</dbReference>
<evidence type="ECO:0000256" key="1">
    <source>
        <dbReference type="ARBA" id="ARBA00013247"/>
    </source>
</evidence>
<gene>
    <name evidence="10" type="ORF">J3R75_001680</name>
</gene>
<dbReference type="GO" id="GO:0004749">
    <property type="term" value="F:ribose phosphate diphosphokinase activity"/>
    <property type="evidence" value="ECO:0007669"/>
    <property type="project" value="UniProtKB-EC"/>
</dbReference>
<comment type="catalytic activity">
    <reaction evidence="7">
        <text>D-ribose 5-phosphate + ATP = 5-phospho-alpha-D-ribose 1-diphosphate + AMP + H(+)</text>
        <dbReference type="Rhea" id="RHEA:15609"/>
        <dbReference type="ChEBI" id="CHEBI:15378"/>
        <dbReference type="ChEBI" id="CHEBI:30616"/>
        <dbReference type="ChEBI" id="CHEBI:58017"/>
        <dbReference type="ChEBI" id="CHEBI:78346"/>
        <dbReference type="ChEBI" id="CHEBI:456215"/>
        <dbReference type="EC" id="2.7.6.1"/>
    </reaction>
</comment>
<dbReference type="SUPFAM" id="SSF53271">
    <property type="entry name" value="PRTase-like"/>
    <property type="match status" value="2"/>
</dbReference>
<evidence type="ECO:0000256" key="4">
    <source>
        <dbReference type="ARBA" id="ARBA00022741"/>
    </source>
</evidence>
<dbReference type="Pfam" id="PF13793">
    <property type="entry name" value="Pribosyltran_N"/>
    <property type="match status" value="1"/>
</dbReference>
<evidence type="ECO:0000259" key="9">
    <source>
        <dbReference type="Pfam" id="PF13793"/>
    </source>
</evidence>
<dbReference type="Gene3D" id="3.40.50.2020">
    <property type="match status" value="2"/>
</dbReference>
<protein>
    <recommendedName>
        <fullName evidence="1">ribose-phosphate diphosphokinase</fullName>
        <ecNumber evidence="1">2.7.6.1</ecNumber>
    </recommendedName>
</protein>
<evidence type="ECO:0000256" key="6">
    <source>
        <dbReference type="ARBA" id="ARBA00022840"/>
    </source>
</evidence>
<evidence type="ECO:0000259" key="8">
    <source>
        <dbReference type="Pfam" id="PF00156"/>
    </source>
</evidence>
<keyword evidence="3" id="KW-0545">Nucleotide biosynthesis</keyword>
<evidence type="ECO:0000256" key="5">
    <source>
        <dbReference type="ARBA" id="ARBA00022777"/>
    </source>
</evidence>
<dbReference type="PANTHER" id="PTHR10210">
    <property type="entry name" value="RIBOSE-PHOSPHATE DIPHOSPHOKINASE FAMILY MEMBER"/>
    <property type="match status" value="1"/>
</dbReference>
<dbReference type="GO" id="GO:0006164">
    <property type="term" value="P:purine nucleotide biosynthetic process"/>
    <property type="evidence" value="ECO:0007669"/>
    <property type="project" value="TreeGrafter"/>
</dbReference>
<dbReference type="GO" id="GO:0005737">
    <property type="term" value="C:cytoplasm"/>
    <property type="evidence" value="ECO:0007669"/>
    <property type="project" value="TreeGrafter"/>
</dbReference>
<dbReference type="GO" id="GO:0002189">
    <property type="term" value="C:ribose phosphate diphosphokinase complex"/>
    <property type="evidence" value="ECO:0007669"/>
    <property type="project" value="TreeGrafter"/>
</dbReference>
<comment type="caution">
    <text evidence="10">The sequence shown here is derived from an EMBL/GenBank/DDBJ whole genome shotgun (WGS) entry which is preliminary data.</text>
</comment>
<dbReference type="GO" id="GO:0005524">
    <property type="term" value="F:ATP binding"/>
    <property type="evidence" value="ECO:0007669"/>
    <property type="project" value="UniProtKB-KW"/>
</dbReference>
<organism evidence="10 11">
    <name type="scientific">Oligosphaera ethanolica</name>
    <dbReference type="NCBI Taxonomy" id="760260"/>
    <lineage>
        <taxon>Bacteria</taxon>
        <taxon>Pseudomonadati</taxon>
        <taxon>Lentisphaerota</taxon>
        <taxon>Oligosphaeria</taxon>
        <taxon>Oligosphaerales</taxon>
        <taxon>Oligosphaeraceae</taxon>
        <taxon>Oligosphaera</taxon>
    </lineage>
</organism>
<dbReference type="PANTHER" id="PTHR10210:SF32">
    <property type="entry name" value="RIBOSE-PHOSPHATE PYROPHOSPHOKINASE 2"/>
    <property type="match status" value="1"/>
</dbReference>
<evidence type="ECO:0000256" key="3">
    <source>
        <dbReference type="ARBA" id="ARBA00022727"/>
    </source>
</evidence>
<proteinExistence type="predicted"/>
<dbReference type="InterPro" id="IPR005946">
    <property type="entry name" value="Rib-P_diPkinase"/>
</dbReference>
<keyword evidence="11" id="KW-1185">Reference proteome</keyword>
<reference evidence="10" key="1">
    <citation type="submission" date="2023-07" db="EMBL/GenBank/DDBJ databases">
        <title>Genomic Encyclopedia of Type Strains, Phase IV (KMG-IV): sequencing the most valuable type-strain genomes for metagenomic binning, comparative biology and taxonomic classification.</title>
        <authorList>
            <person name="Goeker M."/>
        </authorList>
    </citation>
    <scope>NUCLEOTIDE SEQUENCE</scope>
    <source>
        <strain evidence="10">DSM 24202</strain>
    </source>
</reference>
<dbReference type="Proteomes" id="UP001238163">
    <property type="component" value="Unassembled WGS sequence"/>
</dbReference>
<dbReference type="EMBL" id="JAUSVL010000001">
    <property type="protein sequence ID" value="MDQ0289573.1"/>
    <property type="molecule type" value="Genomic_DNA"/>
</dbReference>
<sequence>MTDDFIVVGTVSDDPLASDVAHYLGQDTEISELIAIKNFSNSEFCPRFLCDEKDLDHIGQSLRGKTVIIVSSCSGELTRNARAMRTFLVSRAAKDNGADRVVLVEPDLFYSAQDRGPNVTQGNVTFTRNVHDYKKFDGQPFSANLYADLLRSSGVDVVLTVHNHSVSVQDLFKRSFNGHFFNLTPSELYASYLVDHEANMYPDGRGFVLCAPDRGATPFTEEVFQYMDESSKSLLGSPKPSLLIMDKVRSGERKVEIRAHEDSPTRLEDIAGREVVVFDDMVRTGNTIVECCKRLKEAQARRVVFVVTHFNSSPEVKENLDNPAIDDIITTNTIPSILNRDMQGRLRRKMLILKLERWIANTLRKDVLHSTEPQYARPYTVDISRKNPRWRSTLDLQD</sequence>
<dbReference type="GO" id="GO:0016301">
    <property type="term" value="F:kinase activity"/>
    <property type="evidence" value="ECO:0007669"/>
    <property type="project" value="UniProtKB-KW"/>
</dbReference>
<dbReference type="EC" id="2.7.6.1" evidence="1"/>
<evidence type="ECO:0000256" key="7">
    <source>
        <dbReference type="ARBA" id="ARBA00049535"/>
    </source>
</evidence>
<evidence type="ECO:0000313" key="10">
    <source>
        <dbReference type="EMBL" id="MDQ0289573.1"/>
    </source>
</evidence>
<dbReference type="SMART" id="SM01400">
    <property type="entry name" value="Pribosyltran_N"/>
    <property type="match status" value="1"/>
</dbReference>
<dbReference type="Pfam" id="PF00156">
    <property type="entry name" value="Pribosyltran"/>
    <property type="match status" value="1"/>
</dbReference>
<keyword evidence="4" id="KW-0547">Nucleotide-binding</keyword>
<evidence type="ECO:0000256" key="2">
    <source>
        <dbReference type="ARBA" id="ARBA00022679"/>
    </source>
</evidence>
<dbReference type="GO" id="GO:0006015">
    <property type="term" value="P:5-phosphoribose 1-diphosphate biosynthetic process"/>
    <property type="evidence" value="ECO:0007669"/>
    <property type="project" value="TreeGrafter"/>
</dbReference>
<dbReference type="CDD" id="cd06223">
    <property type="entry name" value="PRTases_typeI"/>
    <property type="match status" value="1"/>
</dbReference>
<dbReference type="InterPro" id="IPR029099">
    <property type="entry name" value="Pribosyltran_N"/>
</dbReference>
<name>A0AAE4AP41_9BACT</name>
<keyword evidence="6" id="KW-0067">ATP-binding</keyword>
<dbReference type="AlphaFoldDB" id="A0AAE4AP41"/>
<dbReference type="InterPro" id="IPR029057">
    <property type="entry name" value="PRTase-like"/>
</dbReference>
<dbReference type="InterPro" id="IPR000836">
    <property type="entry name" value="PRTase_dom"/>
</dbReference>
<feature type="domain" description="Ribose-phosphate pyrophosphokinase N-terminal" evidence="9">
    <location>
        <begin position="9"/>
        <end position="116"/>
    </location>
</feature>